<keyword evidence="5" id="KW-0539">Nucleus</keyword>
<dbReference type="eggNOG" id="KOG3914">
    <property type="taxonomic scope" value="Eukaryota"/>
</dbReference>
<dbReference type="VEuPathDB" id="TrichDB:TVAGG3_0531850"/>
<evidence type="ECO:0000256" key="2">
    <source>
        <dbReference type="ARBA" id="ARBA00022574"/>
    </source>
</evidence>
<gene>
    <name evidence="6" type="ORF">TVAG_172870</name>
</gene>
<dbReference type="OrthoDB" id="339900at2759"/>
<dbReference type="GO" id="GO:0036265">
    <property type="term" value="P:RNA (guanine-N7)-methylation"/>
    <property type="evidence" value="ECO:0007669"/>
    <property type="project" value="InterPro"/>
</dbReference>
<name>A2DF37_TRIV3</name>
<evidence type="ECO:0000256" key="1">
    <source>
        <dbReference type="ARBA" id="ARBA00004123"/>
    </source>
</evidence>
<comment type="subcellular location">
    <subcellularLocation>
        <location evidence="1">Nucleus</location>
    </subcellularLocation>
</comment>
<dbReference type="AlphaFoldDB" id="A2DF37"/>
<evidence type="ECO:0000313" key="7">
    <source>
        <dbReference type="Proteomes" id="UP000001542"/>
    </source>
</evidence>
<dbReference type="VEuPathDB" id="TrichDB:TVAG_172870"/>
<evidence type="ECO:0000256" key="5">
    <source>
        <dbReference type="ARBA" id="ARBA00023242"/>
    </source>
</evidence>
<dbReference type="SMR" id="A2DF37"/>
<dbReference type="KEGG" id="tva:5466577"/>
<dbReference type="EMBL" id="DS113193">
    <property type="protein sequence ID" value="EAY21029.1"/>
    <property type="molecule type" value="Genomic_DNA"/>
</dbReference>
<dbReference type="InterPro" id="IPR015943">
    <property type="entry name" value="WD40/YVTN_repeat-like_dom_sf"/>
</dbReference>
<keyword evidence="4" id="KW-0677">Repeat</keyword>
<dbReference type="InterPro" id="IPR028884">
    <property type="entry name" value="Trm82"/>
</dbReference>
<dbReference type="InterPro" id="IPR001680">
    <property type="entry name" value="WD40_rpt"/>
</dbReference>
<organism evidence="6 7">
    <name type="scientific">Trichomonas vaginalis (strain ATCC PRA-98 / G3)</name>
    <dbReference type="NCBI Taxonomy" id="412133"/>
    <lineage>
        <taxon>Eukaryota</taxon>
        <taxon>Metamonada</taxon>
        <taxon>Parabasalia</taxon>
        <taxon>Trichomonadida</taxon>
        <taxon>Trichomonadidae</taxon>
        <taxon>Trichomonas</taxon>
    </lineage>
</organism>
<proteinExistence type="predicted"/>
<dbReference type="InterPro" id="IPR036322">
    <property type="entry name" value="WD40_repeat_dom_sf"/>
</dbReference>
<dbReference type="RefSeq" id="XP_001582015.1">
    <property type="nucleotide sequence ID" value="XM_001581965.1"/>
</dbReference>
<sequence>MAKLIACTENHVFATIAPNKLAVLDKNNKISSETELEADLNAIAIDKNRIAVGLRNKEIIIYNYQEDGTITEQFKATAERIAEELAFSDYKGKDCLLLNDGGDIFAYDIADMKNPHLLLGHIATTTSFAISPDHKVLATSDRDGRIRFSKYPNAFDIITFGLQHEEFISDIIYLPSGELISADGDGQLAKWDSNGNFVKLERTFTEQTIIRRICLFNDKIAAINENSSNVYVVDTESLKVVDTIKTNLQPLCIAPFQGGLICGCNGELLKISGNEISVIPGFDFKIDPMPTIAKLRVTTKQIIHKNEKNTEIYNIWRHPELFPSRDHEQ</sequence>
<dbReference type="SMART" id="SM00320">
    <property type="entry name" value="WD40"/>
    <property type="match status" value="3"/>
</dbReference>
<dbReference type="PANTHER" id="PTHR16288:SF0">
    <property type="entry name" value="TRNA (GUANINE-N(7)-)-METHYLTRANSFERASE NON-CATALYTIC SUBUNIT WDR4"/>
    <property type="match status" value="1"/>
</dbReference>
<dbReference type="STRING" id="5722.A2DF37"/>
<evidence type="ECO:0000256" key="4">
    <source>
        <dbReference type="ARBA" id="ARBA00022737"/>
    </source>
</evidence>
<keyword evidence="3" id="KW-0819">tRNA processing</keyword>
<evidence type="ECO:0000256" key="3">
    <source>
        <dbReference type="ARBA" id="ARBA00022694"/>
    </source>
</evidence>
<dbReference type="Pfam" id="PF00400">
    <property type="entry name" value="WD40"/>
    <property type="match status" value="1"/>
</dbReference>
<keyword evidence="2" id="KW-0853">WD repeat</keyword>
<evidence type="ECO:0000313" key="6">
    <source>
        <dbReference type="EMBL" id="EAY21029.1"/>
    </source>
</evidence>
<dbReference type="PANTHER" id="PTHR16288">
    <property type="entry name" value="WD40 REPEAT PROTEIN 4"/>
    <property type="match status" value="1"/>
</dbReference>
<dbReference type="SUPFAM" id="SSF50978">
    <property type="entry name" value="WD40 repeat-like"/>
    <property type="match status" value="1"/>
</dbReference>
<dbReference type="Proteomes" id="UP000001542">
    <property type="component" value="Unassembled WGS sequence"/>
</dbReference>
<dbReference type="InParanoid" id="A2DF37"/>
<dbReference type="GO" id="GO:0006400">
    <property type="term" value="P:tRNA modification"/>
    <property type="evidence" value="ECO:0000318"/>
    <property type="project" value="GO_Central"/>
</dbReference>
<dbReference type="Gene3D" id="2.130.10.10">
    <property type="entry name" value="YVTN repeat-like/Quinoprotein amine dehydrogenase"/>
    <property type="match status" value="1"/>
</dbReference>
<keyword evidence="7" id="KW-1185">Reference proteome</keyword>
<accession>A2DF37</accession>
<dbReference type="GO" id="GO:0005634">
    <property type="term" value="C:nucleus"/>
    <property type="evidence" value="ECO:0000318"/>
    <property type="project" value="GO_Central"/>
</dbReference>
<dbReference type="GO" id="GO:0043527">
    <property type="term" value="C:tRNA methyltransferase complex"/>
    <property type="evidence" value="ECO:0000318"/>
    <property type="project" value="GO_Central"/>
</dbReference>
<protein>
    <submittedName>
        <fullName evidence="6">Uncharacterized protein</fullName>
    </submittedName>
</protein>
<reference evidence="6" key="2">
    <citation type="journal article" date="2007" name="Science">
        <title>Draft genome sequence of the sexually transmitted pathogen Trichomonas vaginalis.</title>
        <authorList>
            <person name="Carlton J.M."/>
            <person name="Hirt R.P."/>
            <person name="Silva J.C."/>
            <person name="Delcher A.L."/>
            <person name="Schatz M."/>
            <person name="Zhao Q."/>
            <person name="Wortman J.R."/>
            <person name="Bidwell S.L."/>
            <person name="Alsmark U.C.M."/>
            <person name="Besteiro S."/>
            <person name="Sicheritz-Ponten T."/>
            <person name="Noel C.J."/>
            <person name="Dacks J.B."/>
            <person name="Foster P.G."/>
            <person name="Simillion C."/>
            <person name="Van de Peer Y."/>
            <person name="Miranda-Saavedra D."/>
            <person name="Barton G.J."/>
            <person name="Westrop G.D."/>
            <person name="Mueller S."/>
            <person name="Dessi D."/>
            <person name="Fiori P.L."/>
            <person name="Ren Q."/>
            <person name="Paulsen I."/>
            <person name="Zhang H."/>
            <person name="Bastida-Corcuera F.D."/>
            <person name="Simoes-Barbosa A."/>
            <person name="Brown M.T."/>
            <person name="Hayes R.D."/>
            <person name="Mukherjee M."/>
            <person name="Okumura C.Y."/>
            <person name="Schneider R."/>
            <person name="Smith A.J."/>
            <person name="Vanacova S."/>
            <person name="Villalvazo M."/>
            <person name="Haas B.J."/>
            <person name="Pertea M."/>
            <person name="Feldblyum T.V."/>
            <person name="Utterback T.R."/>
            <person name="Shu C.L."/>
            <person name="Osoegawa K."/>
            <person name="de Jong P.J."/>
            <person name="Hrdy I."/>
            <person name="Horvathova L."/>
            <person name="Zubacova Z."/>
            <person name="Dolezal P."/>
            <person name="Malik S.B."/>
            <person name="Logsdon J.M. Jr."/>
            <person name="Henze K."/>
            <person name="Gupta A."/>
            <person name="Wang C.C."/>
            <person name="Dunne R.L."/>
            <person name="Upcroft J.A."/>
            <person name="Upcroft P."/>
            <person name="White O."/>
            <person name="Salzberg S.L."/>
            <person name="Tang P."/>
            <person name="Chiu C.-H."/>
            <person name="Lee Y.-S."/>
            <person name="Embley T.M."/>
            <person name="Coombs G.H."/>
            <person name="Mottram J.C."/>
            <person name="Tachezy J."/>
            <person name="Fraser-Liggett C.M."/>
            <person name="Johnson P.J."/>
        </authorList>
    </citation>
    <scope>NUCLEOTIDE SEQUENCE [LARGE SCALE GENOMIC DNA]</scope>
    <source>
        <strain evidence="6">G3</strain>
    </source>
</reference>
<dbReference type="GO" id="GO:0005829">
    <property type="term" value="C:cytosol"/>
    <property type="evidence" value="ECO:0000318"/>
    <property type="project" value="GO_Central"/>
</dbReference>
<reference evidence="6" key="1">
    <citation type="submission" date="2006-10" db="EMBL/GenBank/DDBJ databases">
        <authorList>
            <person name="Amadeo P."/>
            <person name="Zhao Q."/>
            <person name="Wortman J."/>
            <person name="Fraser-Liggett C."/>
            <person name="Carlton J."/>
        </authorList>
    </citation>
    <scope>NUCLEOTIDE SEQUENCE</scope>
    <source>
        <strain evidence="6">G3</strain>
    </source>
</reference>